<sequence>MPKKDKDIRILTIPKKTTEMIQPLDVYGFRLWKNFVRTFSDRVMLLNYEINLHLRNNIIKLQSLMHIQLFSPRFHNLFKCLECVVQSISLTTHSYTIQPIISCNGNLLSPLFIVLKETNGIFGPKVQETLFTPINAIVKASKSGNSTSDHFKMWLEEAYFPNIGSNSVLIKITQGLI</sequence>
<evidence type="ECO:0000313" key="1">
    <source>
        <dbReference type="EMBL" id="KYN28720.1"/>
    </source>
</evidence>
<dbReference type="Proteomes" id="UP000078492">
    <property type="component" value="Unassembled WGS sequence"/>
</dbReference>
<proteinExistence type="predicted"/>
<accession>A0A195EKC8</accession>
<protein>
    <submittedName>
        <fullName evidence="1">Uncharacterized protein</fullName>
    </submittedName>
</protein>
<evidence type="ECO:0000313" key="2">
    <source>
        <dbReference type="Proteomes" id="UP000078492"/>
    </source>
</evidence>
<organism evidence="1 2">
    <name type="scientific">Trachymyrmex cornetzi</name>
    <dbReference type="NCBI Taxonomy" id="471704"/>
    <lineage>
        <taxon>Eukaryota</taxon>
        <taxon>Metazoa</taxon>
        <taxon>Ecdysozoa</taxon>
        <taxon>Arthropoda</taxon>
        <taxon>Hexapoda</taxon>
        <taxon>Insecta</taxon>
        <taxon>Pterygota</taxon>
        <taxon>Neoptera</taxon>
        <taxon>Endopterygota</taxon>
        <taxon>Hymenoptera</taxon>
        <taxon>Apocrita</taxon>
        <taxon>Aculeata</taxon>
        <taxon>Formicoidea</taxon>
        <taxon>Formicidae</taxon>
        <taxon>Myrmicinae</taxon>
        <taxon>Trachymyrmex</taxon>
    </lineage>
</organism>
<dbReference type="EMBL" id="KQ978739">
    <property type="protein sequence ID" value="KYN28720.1"/>
    <property type="molecule type" value="Genomic_DNA"/>
</dbReference>
<dbReference type="STRING" id="471704.A0A195EKC8"/>
<name>A0A195EKC8_9HYME</name>
<gene>
    <name evidence="1" type="ORF">ALC57_01682</name>
</gene>
<dbReference type="AlphaFoldDB" id="A0A195EKC8"/>
<reference evidence="1 2" key="1">
    <citation type="submission" date="2015-09" db="EMBL/GenBank/DDBJ databases">
        <title>Trachymyrmex cornetzi WGS genome.</title>
        <authorList>
            <person name="Nygaard S."/>
            <person name="Hu H."/>
            <person name="Boomsma J."/>
            <person name="Zhang G."/>
        </authorList>
    </citation>
    <scope>NUCLEOTIDE SEQUENCE [LARGE SCALE GENOMIC DNA]</scope>
    <source>
        <strain evidence="1">Tcor2-1</strain>
        <tissue evidence="1">Whole body</tissue>
    </source>
</reference>
<keyword evidence="2" id="KW-1185">Reference proteome</keyword>